<accession>A0ABS5TH11</accession>
<dbReference type="InterPro" id="IPR019051">
    <property type="entry name" value="Trp_biosyn_TM_oprn/chp"/>
</dbReference>
<keyword evidence="2" id="KW-0472">Membrane</keyword>
<feature type="region of interest" description="Disordered" evidence="1">
    <location>
        <begin position="218"/>
        <end position="275"/>
    </location>
</feature>
<sequence>MSSPVVEEAGLGQGPAAPGGPRALTGRRTVILTALLGAGVILLGVSRSWGTVQVDSLTSFGAIAIKGSQAAPAGAAVALAVGAAALVLTIAGRVVRFLIPFGFLVAGVALAVSGVSAISAPDDAASDALRDTLSLGGSFLDSFDYSIHLNLWGWIYVVGAVLVALAGVLGVVGSRSWPVTGRRFERDSNKTGAASSSPAAPAVTGGWVDSADVWDAQNRGEDLTSDPVDSGDNSHSGDAGGSGGGGGSASGADGGSSSGSSSGSDGGGGGGGGGD</sequence>
<reference evidence="3 4" key="1">
    <citation type="submission" date="2021-05" db="EMBL/GenBank/DDBJ databases">
        <title>Kineosporia and Streptomyces sp. nov. two new marine actinobacteria isolated from Coral.</title>
        <authorList>
            <person name="Buangrab K."/>
            <person name="Sutthacheep M."/>
            <person name="Yeemin T."/>
            <person name="Harunari E."/>
            <person name="Igarashi Y."/>
            <person name="Kanchanasin P."/>
            <person name="Tanasupawat S."/>
            <person name="Phongsopitanun W."/>
        </authorList>
    </citation>
    <scope>NUCLEOTIDE SEQUENCE [LARGE SCALE GENOMIC DNA]</scope>
    <source>
        <strain evidence="3 4">J2-2</strain>
    </source>
</reference>
<organism evidence="3 4">
    <name type="scientific">Kineosporia corallincola</name>
    <dbReference type="NCBI Taxonomy" id="2835133"/>
    <lineage>
        <taxon>Bacteria</taxon>
        <taxon>Bacillati</taxon>
        <taxon>Actinomycetota</taxon>
        <taxon>Actinomycetes</taxon>
        <taxon>Kineosporiales</taxon>
        <taxon>Kineosporiaceae</taxon>
        <taxon>Kineosporia</taxon>
    </lineage>
</organism>
<evidence type="ECO:0000256" key="2">
    <source>
        <dbReference type="SAM" id="Phobius"/>
    </source>
</evidence>
<feature type="transmembrane region" description="Helical" evidence="2">
    <location>
        <begin position="70"/>
        <end position="90"/>
    </location>
</feature>
<feature type="transmembrane region" description="Helical" evidence="2">
    <location>
        <begin position="151"/>
        <end position="173"/>
    </location>
</feature>
<gene>
    <name evidence="3" type="ORF">KIH74_08155</name>
</gene>
<keyword evidence="2" id="KW-1133">Transmembrane helix</keyword>
<feature type="region of interest" description="Disordered" evidence="1">
    <location>
        <begin position="186"/>
        <end position="206"/>
    </location>
</feature>
<dbReference type="EMBL" id="JAHBAY010000003">
    <property type="protein sequence ID" value="MBT0768894.1"/>
    <property type="molecule type" value="Genomic_DNA"/>
</dbReference>
<evidence type="ECO:0000313" key="3">
    <source>
        <dbReference type="EMBL" id="MBT0768894.1"/>
    </source>
</evidence>
<proteinExistence type="predicted"/>
<comment type="caution">
    <text evidence="3">The sequence shown here is derived from an EMBL/GenBank/DDBJ whole genome shotgun (WGS) entry which is preliminary data.</text>
</comment>
<dbReference type="RefSeq" id="WP_214155198.1">
    <property type="nucleotide sequence ID" value="NZ_JAHBAY010000003.1"/>
</dbReference>
<feature type="transmembrane region" description="Helical" evidence="2">
    <location>
        <begin position="97"/>
        <end position="120"/>
    </location>
</feature>
<protein>
    <submittedName>
        <fullName evidence="3">Trp biosynthesis-associated membrane protein</fullName>
    </submittedName>
</protein>
<feature type="compositionally biased region" description="Gly residues" evidence="1">
    <location>
        <begin position="238"/>
        <end position="257"/>
    </location>
</feature>
<evidence type="ECO:0000313" key="4">
    <source>
        <dbReference type="Proteomes" id="UP001197247"/>
    </source>
</evidence>
<keyword evidence="2" id="KW-0812">Transmembrane</keyword>
<name>A0ABS5TH11_9ACTN</name>
<evidence type="ECO:0000256" key="1">
    <source>
        <dbReference type="SAM" id="MobiDB-lite"/>
    </source>
</evidence>
<dbReference type="Proteomes" id="UP001197247">
    <property type="component" value="Unassembled WGS sequence"/>
</dbReference>
<feature type="transmembrane region" description="Helical" evidence="2">
    <location>
        <begin position="30"/>
        <end position="50"/>
    </location>
</feature>
<feature type="compositionally biased region" description="Low complexity" evidence="1">
    <location>
        <begin position="193"/>
        <end position="202"/>
    </location>
</feature>
<dbReference type="Pfam" id="PF09534">
    <property type="entry name" value="Trp_oprn_chp"/>
    <property type="match status" value="1"/>
</dbReference>
<feature type="compositionally biased region" description="Gly residues" evidence="1">
    <location>
        <begin position="264"/>
        <end position="275"/>
    </location>
</feature>
<keyword evidence="4" id="KW-1185">Reference proteome</keyword>